<dbReference type="EMBL" id="MU266840">
    <property type="protein sequence ID" value="KAH7918162.1"/>
    <property type="molecule type" value="Genomic_DNA"/>
</dbReference>
<comment type="caution">
    <text evidence="1">The sequence shown here is derived from an EMBL/GenBank/DDBJ whole genome shotgun (WGS) entry which is preliminary data.</text>
</comment>
<protein>
    <submittedName>
        <fullName evidence="1">Uncharacterized protein</fullName>
    </submittedName>
</protein>
<gene>
    <name evidence="1" type="ORF">BV22DRAFT_915358</name>
</gene>
<keyword evidence="2" id="KW-1185">Reference proteome</keyword>
<proteinExistence type="predicted"/>
<reference evidence="1" key="1">
    <citation type="journal article" date="2021" name="New Phytol.">
        <title>Evolutionary innovations through gain and loss of genes in the ectomycorrhizal Boletales.</title>
        <authorList>
            <person name="Wu G."/>
            <person name="Miyauchi S."/>
            <person name="Morin E."/>
            <person name="Kuo A."/>
            <person name="Drula E."/>
            <person name="Varga T."/>
            <person name="Kohler A."/>
            <person name="Feng B."/>
            <person name="Cao Y."/>
            <person name="Lipzen A."/>
            <person name="Daum C."/>
            <person name="Hundley H."/>
            <person name="Pangilinan J."/>
            <person name="Johnson J."/>
            <person name="Barry K."/>
            <person name="LaButti K."/>
            <person name="Ng V."/>
            <person name="Ahrendt S."/>
            <person name="Min B."/>
            <person name="Choi I.G."/>
            <person name="Park H."/>
            <person name="Plett J.M."/>
            <person name="Magnuson J."/>
            <person name="Spatafora J.W."/>
            <person name="Nagy L.G."/>
            <person name="Henrissat B."/>
            <person name="Grigoriev I.V."/>
            <person name="Yang Z.L."/>
            <person name="Xu J."/>
            <person name="Martin F.M."/>
        </authorList>
    </citation>
    <scope>NUCLEOTIDE SEQUENCE</scope>
    <source>
        <strain evidence="1">KUC20120723A-06</strain>
    </source>
</reference>
<evidence type="ECO:0000313" key="1">
    <source>
        <dbReference type="EMBL" id="KAH7918162.1"/>
    </source>
</evidence>
<dbReference type="Proteomes" id="UP000790709">
    <property type="component" value="Unassembled WGS sequence"/>
</dbReference>
<evidence type="ECO:0000313" key="2">
    <source>
        <dbReference type="Proteomes" id="UP000790709"/>
    </source>
</evidence>
<organism evidence="1 2">
    <name type="scientific">Leucogyrophana mollusca</name>
    <dbReference type="NCBI Taxonomy" id="85980"/>
    <lineage>
        <taxon>Eukaryota</taxon>
        <taxon>Fungi</taxon>
        <taxon>Dikarya</taxon>
        <taxon>Basidiomycota</taxon>
        <taxon>Agaricomycotina</taxon>
        <taxon>Agaricomycetes</taxon>
        <taxon>Agaricomycetidae</taxon>
        <taxon>Boletales</taxon>
        <taxon>Boletales incertae sedis</taxon>
        <taxon>Leucogyrophana</taxon>
    </lineage>
</organism>
<name>A0ACB8AXY5_9AGAM</name>
<sequence length="97" mass="10668">MPSMLWISLGPRTISPCPLPQLLLTTNVCAPISWLHPLLTRRKTVLNFSQEVGGSKYPVFKRRLTRVFPGGEPDLGSPLKCCYSPLSHGGCCYIIPG</sequence>
<accession>A0ACB8AXY5</accession>